<dbReference type="KEGG" id="bic:LMTR13_34175"/>
<dbReference type="STRING" id="1274631.LMTR13_34175"/>
<sequence>MPLWTCEQCGAQFSENAEPPQACPVCEDERQYVNWKGQSWLTREELAQRHKLVWRDDLGISGIGTEPSFAIGQRALLVREADGCVMWDCVPLATPEAIDYVRSLGGLKAIAVSHPHYYGAVADWSEAFGSVPVYLHGDDRAFVTRPHPAIVPWTGDSHRLSDDILLVRTGGHFAGGTVLHWRAGAQGQGALLTGDVAMVAMDRRSLSFMYSYPNYIPLNAAAVRRIAQAVEPLAFDRIYGAWWGRNIADHAKAAFEMSVRRYIAAISGTG</sequence>
<reference evidence="2 3" key="1">
    <citation type="submission" date="2016-07" db="EMBL/GenBank/DDBJ databases">
        <title>Complete genome sequence of Bradyrhizobium icense LMTR 13T, a potential inoculant strain isolated from lima bean (Phaseolus lunatus) in Peru.</title>
        <authorList>
            <person name="Ormeno-Orrillo E."/>
            <person name="Duran D."/>
            <person name="Rogel M.A."/>
            <person name="Rey L."/>
            <person name="Imperial J."/>
            <person name="Ruiz-Argueso T."/>
            <person name="Martinez-Romero E."/>
        </authorList>
    </citation>
    <scope>NUCLEOTIDE SEQUENCE [LARGE SCALE GENOMIC DNA]</scope>
    <source>
        <strain evidence="2 3">LMTR 13</strain>
    </source>
</reference>
<dbReference type="SMART" id="SM00849">
    <property type="entry name" value="Lactamase_B"/>
    <property type="match status" value="1"/>
</dbReference>
<proteinExistence type="predicted"/>
<dbReference type="InterPro" id="IPR001279">
    <property type="entry name" value="Metallo-B-lactamas"/>
</dbReference>
<dbReference type="PANTHER" id="PTHR36839:SF1">
    <property type="entry name" value="METALLO-BETA-LACTAMASE FAMILY PROTEIN (AFU_ORTHOLOGUE AFUA_5G12770)"/>
    <property type="match status" value="1"/>
</dbReference>
<dbReference type="EMBL" id="CP016428">
    <property type="protein sequence ID" value="ANW04439.1"/>
    <property type="molecule type" value="Genomic_DNA"/>
</dbReference>
<protein>
    <submittedName>
        <fullName evidence="2">MBL fold metallo-hydrolase</fullName>
    </submittedName>
</protein>
<dbReference type="InterPro" id="IPR036866">
    <property type="entry name" value="RibonucZ/Hydroxyglut_hydro"/>
</dbReference>
<dbReference type="SUPFAM" id="SSF56281">
    <property type="entry name" value="Metallo-hydrolase/oxidoreductase"/>
    <property type="match status" value="1"/>
</dbReference>
<dbReference type="Proteomes" id="UP000092839">
    <property type="component" value="Chromosome"/>
</dbReference>
<dbReference type="RefSeq" id="WP_065731585.1">
    <property type="nucleotide sequence ID" value="NZ_CP016428.1"/>
</dbReference>
<evidence type="ECO:0000313" key="2">
    <source>
        <dbReference type="EMBL" id="ANW04439.1"/>
    </source>
</evidence>
<keyword evidence="3" id="KW-1185">Reference proteome</keyword>
<dbReference type="Gene3D" id="3.60.15.10">
    <property type="entry name" value="Ribonuclease Z/Hydroxyacylglutathione hydrolase-like"/>
    <property type="match status" value="1"/>
</dbReference>
<dbReference type="OrthoDB" id="2373347at2"/>
<evidence type="ECO:0000313" key="3">
    <source>
        <dbReference type="Proteomes" id="UP000092839"/>
    </source>
</evidence>
<dbReference type="GO" id="GO:0016787">
    <property type="term" value="F:hydrolase activity"/>
    <property type="evidence" value="ECO:0007669"/>
    <property type="project" value="UniProtKB-KW"/>
</dbReference>
<name>A0A1B1UNP4_9BRAD</name>
<dbReference type="AlphaFoldDB" id="A0A1B1UNP4"/>
<gene>
    <name evidence="2" type="ORF">LMTR13_34175</name>
</gene>
<feature type="domain" description="Metallo-beta-lactamase" evidence="1">
    <location>
        <begin position="72"/>
        <end position="242"/>
    </location>
</feature>
<organism evidence="2 3">
    <name type="scientific">Bradyrhizobium icense</name>
    <dbReference type="NCBI Taxonomy" id="1274631"/>
    <lineage>
        <taxon>Bacteria</taxon>
        <taxon>Pseudomonadati</taxon>
        <taxon>Pseudomonadota</taxon>
        <taxon>Alphaproteobacteria</taxon>
        <taxon>Hyphomicrobiales</taxon>
        <taxon>Nitrobacteraceae</taxon>
        <taxon>Bradyrhizobium</taxon>
    </lineage>
</organism>
<accession>A0A1B1UNP4</accession>
<keyword evidence="2" id="KW-0378">Hydrolase</keyword>
<dbReference type="PANTHER" id="PTHR36839">
    <property type="entry name" value="METALLO-BETA-LACTAMASE FAMILY PROTEIN (AFU_ORTHOLOGUE AFUA_5G12770)"/>
    <property type="match status" value="1"/>
</dbReference>
<evidence type="ECO:0000259" key="1">
    <source>
        <dbReference type="SMART" id="SM00849"/>
    </source>
</evidence>